<evidence type="ECO:0000256" key="1">
    <source>
        <dbReference type="SAM" id="MobiDB-lite"/>
    </source>
</evidence>
<feature type="region of interest" description="Disordered" evidence="1">
    <location>
        <begin position="337"/>
        <end position="416"/>
    </location>
</feature>
<accession>A0A9Q9AG73</accession>
<evidence type="ECO:0000259" key="2">
    <source>
        <dbReference type="Pfam" id="PF25438"/>
    </source>
</evidence>
<feature type="region of interest" description="Disordered" evidence="1">
    <location>
        <begin position="215"/>
        <end position="238"/>
    </location>
</feature>
<name>A0A9Q9AG73_9PEZI</name>
<protein>
    <recommendedName>
        <fullName evidence="2">DUF7896 domain-containing protein</fullName>
    </recommendedName>
</protein>
<feature type="domain" description="DUF7896" evidence="2">
    <location>
        <begin position="454"/>
        <end position="541"/>
    </location>
</feature>
<feature type="compositionally biased region" description="Polar residues" evidence="1">
    <location>
        <begin position="387"/>
        <end position="403"/>
    </location>
</feature>
<reference evidence="3" key="1">
    <citation type="submission" date="2022-06" db="EMBL/GenBank/DDBJ databases">
        <title>Complete genome sequences of two strains of the flax pathogen Septoria linicola.</title>
        <authorList>
            <person name="Lapalu N."/>
            <person name="Simon A."/>
            <person name="Demenou B."/>
            <person name="Paumier D."/>
            <person name="Guillot M.-P."/>
            <person name="Gout L."/>
            <person name="Valade R."/>
        </authorList>
    </citation>
    <scope>NUCLEOTIDE SEQUENCE</scope>
    <source>
        <strain evidence="3">SE15195</strain>
    </source>
</reference>
<organism evidence="3 4">
    <name type="scientific">Septoria linicola</name>
    <dbReference type="NCBI Taxonomy" id="215465"/>
    <lineage>
        <taxon>Eukaryota</taxon>
        <taxon>Fungi</taxon>
        <taxon>Dikarya</taxon>
        <taxon>Ascomycota</taxon>
        <taxon>Pezizomycotina</taxon>
        <taxon>Dothideomycetes</taxon>
        <taxon>Dothideomycetidae</taxon>
        <taxon>Mycosphaerellales</taxon>
        <taxon>Mycosphaerellaceae</taxon>
        <taxon>Septoria</taxon>
    </lineage>
</organism>
<evidence type="ECO:0000313" key="4">
    <source>
        <dbReference type="Proteomes" id="UP001056384"/>
    </source>
</evidence>
<dbReference type="EMBL" id="CP099418">
    <property type="protein sequence ID" value="USW46974.1"/>
    <property type="molecule type" value="Genomic_DNA"/>
</dbReference>
<feature type="compositionally biased region" description="Low complexity" evidence="1">
    <location>
        <begin position="215"/>
        <end position="230"/>
    </location>
</feature>
<dbReference type="Proteomes" id="UP001056384">
    <property type="component" value="Chromosome 1"/>
</dbReference>
<dbReference type="AlphaFoldDB" id="A0A9Q9AG73"/>
<keyword evidence="4" id="KW-1185">Reference proteome</keyword>
<feature type="region of interest" description="Disordered" evidence="1">
    <location>
        <begin position="505"/>
        <end position="525"/>
    </location>
</feature>
<dbReference type="OrthoDB" id="5377599at2759"/>
<evidence type="ECO:0000313" key="3">
    <source>
        <dbReference type="EMBL" id="USW46974.1"/>
    </source>
</evidence>
<feature type="compositionally biased region" description="Polar residues" evidence="1">
    <location>
        <begin position="343"/>
        <end position="359"/>
    </location>
</feature>
<dbReference type="PANTHER" id="PTHR42031:SF1">
    <property type="entry name" value="KEY LIME PATHOGENICITY PROTEIN"/>
    <property type="match status" value="1"/>
</dbReference>
<proteinExistence type="predicted"/>
<dbReference type="InterPro" id="IPR057218">
    <property type="entry name" value="DUF7896"/>
</dbReference>
<gene>
    <name evidence="3" type="ORF">Slin15195_G002930</name>
</gene>
<dbReference type="Pfam" id="PF25438">
    <property type="entry name" value="DUF7896"/>
    <property type="match status" value="1"/>
</dbReference>
<feature type="compositionally biased region" description="Basic and acidic residues" evidence="1">
    <location>
        <begin position="510"/>
        <end position="519"/>
    </location>
</feature>
<dbReference type="PANTHER" id="PTHR42031">
    <property type="entry name" value="KEY LIME PATHOGENICITY PROTEIN"/>
    <property type="match status" value="1"/>
</dbReference>
<sequence>MSYSNGLQDAAATFFWQPTTEWLGSVDDFSDSPPLQQQQHQQSVHYDTVPRSLQQTNSPDDLATRADLEPFDLRYLDDSNARHNIQLPTRQLSTTPAALQLSKSQPPSSLAYHTNKNGKRNLHHVDMAHSASYTYGTSPCQHPHPSTFVHAHVDDVQVYEPAEYCSKLSSVSETENAQAAAKRARVDRFDASQQSFEHSFAPSLCLPSAHDVSPSTSISTHLSPSSHTTSDAMSRQSSVTSASVTDAFDMMRVESSFSTNSHLFPLDDIDASFVSCSTERPAVSSQPTISLHDSSASNLLSNVGHGLVGTDFSLFGQSISDAAVGHQQHAHNLSPLAQAQAMERSTSEQSALSTVSTEIKGSERRRKQIENARQQIAPKKAPGPAATSKSASSADNSVEAQESATKRKEAISKAPYVRPQHPKLKCTICDEFPNGFRGEHELRRHWDRAHAQLRKVWICTEPTTRTEWWPAKPLGICKQCKQQKNYSAYYNAAAHLRRAHFCPRKRGRKARGEERESRAGKAGGDWPPIEWLKANGWLKEIEISAESEHGMEDASPDELHNTFDNGLSQDCAVPNQQQLLATDIMALQTWPPTTDFSMGYPSPIDSTTVWPMAPAMEHATSAPANFAAMTPIYTPEDFMMNQQQCLY</sequence>